<name>A0A4Y3TPP4_9PROT</name>
<feature type="domain" description="HTH marR-type" evidence="1">
    <location>
        <begin position="24"/>
        <end position="157"/>
    </location>
</feature>
<dbReference type="Pfam" id="PF12802">
    <property type="entry name" value="MarR_2"/>
    <property type="match status" value="1"/>
</dbReference>
<dbReference type="AlphaFoldDB" id="A0A4Y3TPP4"/>
<organism evidence="2 3">
    <name type="scientific">Acetobacter orleanensis</name>
    <dbReference type="NCBI Taxonomy" id="104099"/>
    <lineage>
        <taxon>Bacteria</taxon>
        <taxon>Pseudomonadati</taxon>
        <taxon>Pseudomonadota</taxon>
        <taxon>Alphaproteobacteria</taxon>
        <taxon>Acetobacterales</taxon>
        <taxon>Acetobacteraceae</taxon>
        <taxon>Acetobacter</taxon>
    </lineage>
</organism>
<proteinExistence type="predicted"/>
<gene>
    <name evidence="2" type="ORF">AOR01nite_14570</name>
</gene>
<dbReference type="InterPro" id="IPR000835">
    <property type="entry name" value="HTH_MarR-typ"/>
</dbReference>
<evidence type="ECO:0000313" key="3">
    <source>
        <dbReference type="Proteomes" id="UP000317617"/>
    </source>
</evidence>
<dbReference type="Proteomes" id="UP000317617">
    <property type="component" value="Unassembled WGS sequence"/>
</dbReference>
<dbReference type="SUPFAM" id="SSF46785">
    <property type="entry name" value="Winged helix' DNA-binding domain"/>
    <property type="match status" value="1"/>
</dbReference>
<dbReference type="STRING" id="104099.AD949_06045"/>
<dbReference type="InterPro" id="IPR036390">
    <property type="entry name" value="WH_DNA-bd_sf"/>
</dbReference>
<evidence type="ECO:0000259" key="1">
    <source>
        <dbReference type="PROSITE" id="PS50995"/>
    </source>
</evidence>
<reference evidence="2 3" key="1">
    <citation type="submission" date="2019-06" db="EMBL/GenBank/DDBJ databases">
        <title>Whole genome shotgun sequence of Acetobacter orleanensis NBRC 13752.</title>
        <authorList>
            <person name="Hosoyama A."/>
            <person name="Uohara A."/>
            <person name="Ohji S."/>
            <person name="Ichikawa N."/>
        </authorList>
    </citation>
    <scope>NUCLEOTIDE SEQUENCE [LARGE SCALE GENOMIC DNA]</scope>
    <source>
        <strain evidence="2 3">NBRC 13752</strain>
    </source>
</reference>
<dbReference type="PANTHER" id="PTHR33164:SF44">
    <property type="entry name" value="TRANSCRIPTIONAL REGULATORY PROTEIN"/>
    <property type="match status" value="1"/>
</dbReference>
<dbReference type="Gene3D" id="1.10.10.10">
    <property type="entry name" value="Winged helix-like DNA-binding domain superfamily/Winged helix DNA-binding domain"/>
    <property type="match status" value="1"/>
</dbReference>
<comment type="caution">
    <text evidence="2">The sequence shown here is derived from an EMBL/GenBank/DDBJ whole genome shotgun (WGS) entry which is preliminary data.</text>
</comment>
<dbReference type="InterPro" id="IPR036388">
    <property type="entry name" value="WH-like_DNA-bd_sf"/>
</dbReference>
<dbReference type="GO" id="GO:0003700">
    <property type="term" value="F:DNA-binding transcription factor activity"/>
    <property type="evidence" value="ECO:0007669"/>
    <property type="project" value="InterPro"/>
</dbReference>
<dbReference type="PRINTS" id="PR00598">
    <property type="entry name" value="HTHMARR"/>
</dbReference>
<dbReference type="PROSITE" id="PS50995">
    <property type="entry name" value="HTH_MARR_2"/>
    <property type="match status" value="1"/>
</dbReference>
<dbReference type="EMBL" id="BJMU01000006">
    <property type="protein sequence ID" value="GEB82980.1"/>
    <property type="molecule type" value="Genomic_DNA"/>
</dbReference>
<dbReference type="GO" id="GO:0006950">
    <property type="term" value="P:response to stress"/>
    <property type="evidence" value="ECO:0007669"/>
    <property type="project" value="TreeGrafter"/>
</dbReference>
<dbReference type="SMART" id="SM00347">
    <property type="entry name" value="HTH_MARR"/>
    <property type="match status" value="1"/>
</dbReference>
<sequence length="178" mass="19751">MLMNTVYRPHDEAGAGLLFLREEQLRLAQAMMFLAGRDMAAALEPILTEERLGSAHYRVLQVLAFSPGIPVSRLQETLGVTKQSLGRTLGELQDRGYLKSETSLRDKRQRLLHLSKEGQAVEARLFAVVRQCLSAAYREAGGAAVEGFRRVMHGMLSESSRAMIADDAAGRRKRRNGP</sequence>
<accession>A0A4Y3TPP4</accession>
<evidence type="ECO:0000313" key="2">
    <source>
        <dbReference type="EMBL" id="GEB82980.1"/>
    </source>
</evidence>
<dbReference type="PANTHER" id="PTHR33164">
    <property type="entry name" value="TRANSCRIPTIONAL REGULATOR, MARR FAMILY"/>
    <property type="match status" value="1"/>
</dbReference>
<dbReference type="InterPro" id="IPR039422">
    <property type="entry name" value="MarR/SlyA-like"/>
</dbReference>
<keyword evidence="3" id="KW-1185">Reference proteome</keyword>
<protein>
    <submittedName>
        <fullName evidence="2">MarR family transcriptional regulator</fullName>
    </submittedName>
</protein>